<reference evidence="2 3" key="1">
    <citation type="journal article" date="2018" name="Int. J. Syst. Evol. Microbiol.">
        <title>Adhaeribacter swui sp. nov., isolated from wet mud.</title>
        <authorList>
            <person name="Kim D.U."/>
            <person name="Kim K.W."/>
            <person name="Kang M.S."/>
            <person name="Kim J.Y."/>
            <person name="Jang J.H."/>
            <person name="Kim M.K."/>
        </authorList>
    </citation>
    <scope>NUCLEOTIDE SEQUENCE [LARGE SCALE GENOMIC DNA]</scope>
    <source>
        <strain evidence="2 3">KCTC 52873</strain>
    </source>
</reference>
<feature type="domain" description="Outer membrane protein beta-barrel" evidence="1">
    <location>
        <begin position="48"/>
        <end position="201"/>
    </location>
</feature>
<dbReference type="AlphaFoldDB" id="A0A7G7G7T2"/>
<dbReference type="EMBL" id="CP055156">
    <property type="protein sequence ID" value="QNF33216.1"/>
    <property type="molecule type" value="Genomic_DNA"/>
</dbReference>
<gene>
    <name evidence="2" type="ORF">HUW51_10935</name>
</gene>
<keyword evidence="3" id="KW-1185">Reference proteome</keyword>
<evidence type="ECO:0000313" key="3">
    <source>
        <dbReference type="Proteomes" id="UP000515237"/>
    </source>
</evidence>
<dbReference type="RefSeq" id="WP_185274068.1">
    <property type="nucleotide sequence ID" value="NZ_CP055156.1"/>
</dbReference>
<protein>
    <submittedName>
        <fullName evidence="2">PorT family protein</fullName>
    </submittedName>
</protein>
<proteinExistence type="predicted"/>
<dbReference type="KEGG" id="aswu:HUW51_10935"/>
<evidence type="ECO:0000259" key="1">
    <source>
        <dbReference type="Pfam" id="PF13568"/>
    </source>
</evidence>
<dbReference type="InterPro" id="IPR025665">
    <property type="entry name" value="Beta-barrel_OMP_2"/>
</dbReference>
<accession>A0A7G7G7T2</accession>
<sequence>MVHVFRLLLICKKCWFVLILLTAFLKNESAAQIQDTVVIQKKFIPSTSVGFKAGYNLSQISFSPPINQDFTRSITAGLILNHFAQPYAGIQVELNYLQAGWTLSENGDSRRFNYLEVPVFTHIQIGKKNGAFLLNLGPYISFLISKRDSLLLPETANTNQTKLIPNRLQYGLAFGLGYLQKTAVGNFQFEARFAYGLGNVLTPATSPNQAITACIGYLLERKRKK</sequence>
<evidence type="ECO:0000313" key="2">
    <source>
        <dbReference type="EMBL" id="QNF33216.1"/>
    </source>
</evidence>
<organism evidence="2 3">
    <name type="scientific">Adhaeribacter swui</name>
    <dbReference type="NCBI Taxonomy" id="2086471"/>
    <lineage>
        <taxon>Bacteria</taxon>
        <taxon>Pseudomonadati</taxon>
        <taxon>Bacteroidota</taxon>
        <taxon>Cytophagia</taxon>
        <taxon>Cytophagales</taxon>
        <taxon>Hymenobacteraceae</taxon>
        <taxon>Adhaeribacter</taxon>
    </lineage>
</organism>
<name>A0A7G7G7T2_9BACT</name>
<dbReference type="Pfam" id="PF13568">
    <property type="entry name" value="OMP_b-brl_2"/>
    <property type="match status" value="1"/>
</dbReference>
<dbReference type="Proteomes" id="UP000515237">
    <property type="component" value="Chromosome"/>
</dbReference>